<proteinExistence type="predicted"/>
<keyword evidence="4" id="KW-0238">DNA-binding</keyword>
<gene>
    <name evidence="10" type="ORF">FCM35_KLT20696</name>
</gene>
<dbReference type="Pfam" id="PF00249">
    <property type="entry name" value="Myb_DNA-binding"/>
    <property type="match status" value="2"/>
</dbReference>
<name>A0A833VCK8_9POAL</name>
<feature type="domain" description="HTH myb-type" evidence="9">
    <location>
        <begin position="160"/>
        <end position="214"/>
    </location>
</feature>
<evidence type="ECO:0000256" key="1">
    <source>
        <dbReference type="ARBA" id="ARBA00004123"/>
    </source>
</evidence>
<dbReference type="CDD" id="cd00167">
    <property type="entry name" value="SANT"/>
    <property type="match status" value="2"/>
</dbReference>
<feature type="region of interest" description="Disordered" evidence="7">
    <location>
        <begin position="259"/>
        <end position="290"/>
    </location>
</feature>
<evidence type="ECO:0000313" key="10">
    <source>
        <dbReference type="EMBL" id="KAF3334092.1"/>
    </source>
</evidence>
<evidence type="ECO:0000259" key="8">
    <source>
        <dbReference type="PROSITE" id="PS50090"/>
    </source>
</evidence>
<dbReference type="PROSITE" id="PS51294">
    <property type="entry name" value="HTH_MYB"/>
    <property type="match status" value="2"/>
</dbReference>
<evidence type="ECO:0000256" key="6">
    <source>
        <dbReference type="ARBA" id="ARBA00023242"/>
    </source>
</evidence>
<evidence type="ECO:0000256" key="4">
    <source>
        <dbReference type="ARBA" id="ARBA00023125"/>
    </source>
</evidence>
<dbReference type="PANTHER" id="PTHR45614">
    <property type="entry name" value="MYB PROTEIN-RELATED"/>
    <property type="match status" value="1"/>
</dbReference>
<feature type="compositionally biased region" description="Pro residues" evidence="7">
    <location>
        <begin position="44"/>
        <end position="57"/>
    </location>
</feature>
<dbReference type="InterPro" id="IPR001005">
    <property type="entry name" value="SANT/Myb"/>
</dbReference>
<keyword evidence="2" id="KW-0677">Repeat</keyword>
<dbReference type="InterPro" id="IPR009057">
    <property type="entry name" value="Homeodomain-like_sf"/>
</dbReference>
<keyword evidence="6" id="KW-0539">Nucleus</keyword>
<dbReference type="InterPro" id="IPR017930">
    <property type="entry name" value="Myb_dom"/>
</dbReference>
<dbReference type="EMBL" id="SWLB01000009">
    <property type="protein sequence ID" value="KAF3334092.1"/>
    <property type="molecule type" value="Genomic_DNA"/>
</dbReference>
<dbReference type="FunFam" id="1.10.10.60:FF:000060">
    <property type="entry name" value="MYB transcription factor"/>
    <property type="match status" value="1"/>
</dbReference>
<dbReference type="PANTHER" id="PTHR45614:SF25">
    <property type="entry name" value="MYB PROTEIN"/>
    <property type="match status" value="1"/>
</dbReference>
<dbReference type="Proteomes" id="UP000623129">
    <property type="component" value="Unassembled WGS sequence"/>
</dbReference>
<evidence type="ECO:0000313" key="11">
    <source>
        <dbReference type="Proteomes" id="UP000623129"/>
    </source>
</evidence>
<protein>
    <submittedName>
        <fullName evidence="10">Myb-like protein Q</fullName>
    </submittedName>
</protein>
<keyword evidence="3" id="KW-0805">Transcription regulation</keyword>
<dbReference type="OrthoDB" id="2143914at2759"/>
<dbReference type="GO" id="GO:0005634">
    <property type="term" value="C:nucleus"/>
    <property type="evidence" value="ECO:0007669"/>
    <property type="project" value="UniProtKB-SubCell"/>
</dbReference>
<dbReference type="PROSITE" id="PS50090">
    <property type="entry name" value="MYB_LIKE"/>
    <property type="match status" value="2"/>
</dbReference>
<feature type="compositionally biased region" description="Pro residues" evidence="7">
    <location>
        <begin position="66"/>
        <end position="75"/>
    </location>
</feature>
<keyword evidence="5" id="KW-0804">Transcription</keyword>
<reference evidence="10" key="1">
    <citation type="submission" date="2020-01" db="EMBL/GenBank/DDBJ databases">
        <title>Genome sequence of Kobresia littledalei, the first chromosome-level genome in the family Cyperaceae.</title>
        <authorList>
            <person name="Qu G."/>
        </authorList>
    </citation>
    <scope>NUCLEOTIDE SEQUENCE</scope>
    <source>
        <strain evidence="10">C.B.Clarke</strain>
        <tissue evidence="10">Leaf</tissue>
    </source>
</reference>
<dbReference type="GO" id="GO:0000981">
    <property type="term" value="F:DNA-binding transcription factor activity, RNA polymerase II-specific"/>
    <property type="evidence" value="ECO:0007669"/>
    <property type="project" value="TreeGrafter"/>
</dbReference>
<feature type="domain" description="Myb-like" evidence="8">
    <location>
        <begin position="160"/>
        <end position="210"/>
    </location>
</feature>
<dbReference type="AlphaFoldDB" id="A0A833VCK8"/>
<comment type="subcellular location">
    <subcellularLocation>
        <location evidence="1">Nucleus</location>
    </subcellularLocation>
</comment>
<organism evidence="10 11">
    <name type="scientific">Carex littledalei</name>
    <dbReference type="NCBI Taxonomy" id="544730"/>
    <lineage>
        <taxon>Eukaryota</taxon>
        <taxon>Viridiplantae</taxon>
        <taxon>Streptophyta</taxon>
        <taxon>Embryophyta</taxon>
        <taxon>Tracheophyta</taxon>
        <taxon>Spermatophyta</taxon>
        <taxon>Magnoliopsida</taxon>
        <taxon>Liliopsida</taxon>
        <taxon>Poales</taxon>
        <taxon>Cyperaceae</taxon>
        <taxon>Cyperoideae</taxon>
        <taxon>Cariceae</taxon>
        <taxon>Carex</taxon>
        <taxon>Carex subgen. Euthyceras</taxon>
    </lineage>
</organism>
<comment type="caution">
    <text evidence="10">The sequence shown here is derived from an EMBL/GenBank/DDBJ whole genome shotgun (WGS) entry which is preliminary data.</text>
</comment>
<accession>A0A833VCK8</accession>
<dbReference type="Gene3D" id="1.10.10.60">
    <property type="entry name" value="Homeodomain-like"/>
    <property type="match status" value="2"/>
</dbReference>
<evidence type="ECO:0000256" key="3">
    <source>
        <dbReference type="ARBA" id="ARBA00023015"/>
    </source>
</evidence>
<dbReference type="GO" id="GO:0000978">
    <property type="term" value="F:RNA polymerase II cis-regulatory region sequence-specific DNA binding"/>
    <property type="evidence" value="ECO:0007669"/>
    <property type="project" value="TreeGrafter"/>
</dbReference>
<evidence type="ECO:0000256" key="7">
    <source>
        <dbReference type="SAM" id="MobiDB-lite"/>
    </source>
</evidence>
<feature type="domain" description="HTH myb-type" evidence="9">
    <location>
        <begin position="108"/>
        <end position="159"/>
    </location>
</feature>
<feature type="domain" description="Myb-like" evidence="8">
    <location>
        <begin position="108"/>
        <end position="159"/>
    </location>
</feature>
<keyword evidence="11" id="KW-1185">Reference proteome</keyword>
<feature type="region of interest" description="Disordered" evidence="7">
    <location>
        <begin position="1"/>
        <end position="99"/>
    </location>
</feature>
<dbReference type="SUPFAM" id="SSF46689">
    <property type="entry name" value="Homeodomain-like"/>
    <property type="match status" value="1"/>
</dbReference>
<sequence>MDSDNRSAPAHQPTSPPKPVPISTDSDKEHTLPPLTRIPNSPSELPPPMLSPPPSPQPITELSPMLSPPPPPQPQPTTELSSSSSPPLSPGSAAEEAVQSGVGIQAPLEDRVKGPWSPEEDSILSRLVSKFGARNWSTIARGIPGRSGKSCRLRWCNQLDPYVKRKPFTEEEDRIIIAAHGIHGNKWAVIARLLEGRTDNAIKNHWNSTLRRRCYMVNPYRSSSAESVIPMDNRFSMPNNPTPLPSDIYIGEPNIKREEIGSENGSSSENDKEPVHAIDSTPQPEVCQDPPYLYRPVSRVSAFRPYNHHCAPAFKPIGMGCTIAEDRSVEQQVPSKCGYGCCTSDSRNENEGYRKRSIMGPDFMDYEETAPIMSHELASVMSDISSIAWIKSGLQSGITSSLMQPVLPTGGINTV</sequence>
<evidence type="ECO:0000259" key="9">
    <source>
        <dbReference type="PROSITE" id="PS51294"/>
    </source>
</evidence>
<dbReference type="SMART" id="SM00717">
    <property type="entry name" value="SANT"/>
    <property type="match status" value="2"/>
</dbReference>
<dbReference type="InterPro" id="IPR050560">
    <property type="entry name" value="MYB_TF"/>
</dbReference>
<evidence type="ECO:0000256" key="5">
    <source>
        <dbReference type="ARBA" id="ARBA00023163"/>
    </source>
</evidence>
<evidence type="ECO:0000256" key="2">
    <source>
        <dbReference type="ARBA" id="ARBA00022737"/>
    </source>
</evidence>
<feature type="compositionally biased region" description="Low complexity" evidence="7">
    <location>
        <begin position="76"/>
        <end position="86"/>
    </location>
</feature>